<evidence type="ECO:0000256" key="1">
    <source>
        <dbReference type="SAM" id="MobiDB-lite"/>
    </source>
</evidence>
<feature type="transmembrane region" description="Helical" evidence="2">
    <location>
        <begin position="43"/>
        <end position="62"/>
    </location>
</feature>
<evidence type="ECO:0000313" key="3">
    <source>
        <dbReference type="EMBL" id="RVE69064.1"/>
    </source>
</evidence>
<dbReference type="AlphaFoldDB" id="A0A437D2J2"/>
<sequence>MNVYNFTGLNSTHGLQGFPAPTEEPLYKQYRPPVKELIPLPKGVLYLIMAALVVVGVAYAIVGHLIKDLAIDIAECLLGPASDEEKSVDNNPQRMAFGHPPSVHPFAHNAFHVWDQDDVVIPLSPDESPQTSPLLLAAIPYIPSFFPHSGGNHNPQMLTGSPDLSKEVSIPREF</sequence>
<organism evidence="3 4">
    <name type="scientific">Oryzias javanicus</name>
    <name type="common">Javanese ricefish</name>
    <name type="synonym">Aplocheilus javanicus</name>
    <dbReference type="NCBI Taxonomy" id="123683"/>
    <lineage>
        <taxon>Eukaryota</taxon>
        <taxon>Metazoa</taxon>
        <taxon>Chordata</taxon>
        <taxon>Craniata</taxon>
        <taxon>Vertebrata</taxon>
        <taxon>Euteleostomi</taxon>
        <taxon>Actinopterygii</taxon>
        <taxon>Neopterygii</taxon>
        <taxon>Teleostei</taxon>
        <taxon>Neoteleostei</taxon>
        <taxon>Acanthomorphata</taxon>
        <taxon>Ovalentaria</taxon>
        <taxon>Atherinomorphae</taxon>
        <taxon>Beloniformes</taxon>
        <taxon>Adrianichthyidae</taxon>
        <taxon>Oryziinae</taxon>
        <taxon>Oryzias</taxon>
    </lineage>
</organism>
<dbReference type="EMBL" id="CM012444">
    <property type="protein sequence ID" value="RVE69064.1"/>
    <property type="molecule type" value="Genomic_DNA"/>
</dbReference>
<dbReference type="Proteomes" id="UP000283210">
    <property type="component" value="Chromosome 8"/>
</dbReference>
<feature type="region of interest" description="Disordered" evidence="1">
    <location>
        <begin position="152"/>
        <end position="174"/>
    </location>
</feature>
<dbReference type="OrthoDB" id="8848457at2759"/>
<reference evidence="3 4" key="2">
    <citation type="submission" date="2019-01" db="EMBL/GenBank/DDBJ databases">
        <title>A chromosome length genome reference of the Java medaka (oryzias javanicus).</title>
        <authorList>
            <person name="Herpin A."/>
            <person name="Takehana Y."/>
            <person name="Naruse K."/>
            <person name="Ansai S."/>
            <person name="Kawaguchi M."/>
        </authorList>
    </citation>
    <scope>NUCLEOTIDE SEQUENCE [LARGE SCALE GENOMIC DNA]</scope>
    <source>
        <strain evidence="3">RS831</strain>
        <tissue evidence="3">Whole body</tissue>
    </source>
</reference>
<name>A0A437D2J2_ORYJA</name>
<keyword evidence="2" id="KW-0812">Transmembrane</keyword>
<feature type="compositionally biased region" description="Basic and acidic residues" evidence="1">
    <location>
        <begin position="164"/>
        <end position="174"/>
    </location>
</feature>
<keyword evidence="4" id="KW-1185">Reference proteome</keyword>
<evidence type="ECO:0000313" key="4">
    <source>
        <dbReference type="Proteomes" id="UP000283210"/>
    </source>
</evidence>
<keyword evidence="2" id="KW-0472">Membrane</keyword>
<gene>
    <name evidence="3" type="ORF">OJAV_G00074200</name>
</gene>
<evidence type="ECO:0000256" key="2">
    <source>
        <dbReference type="SAM" id="Phobius"/>
    </source>
</evidence>
<proteinExistence type="predicted"/>
<protein>
    <submittedName>
        <fullName evidence="3">Uncharacterized protein</fullName>
    </submittedName>
</protein>
<keyword evidence="2" id="KW-1133">Transmembrane helix</keyword>
<reference evidence="3 4" key="1">
    <citation type="submission" date="2018-11" db="EMBL/GenBank/DDBJ databases">
        <authorList>
            <person name="Lopez-Roques C."/>
            <person name="Donnadieu C."/>
            <person name="Bouchez O."/>
            <person name="Klopp C."/>
            <person name="Cabau C."/>
            <person name="Zahm M."/>
        </authorList>
    </citation>
    <scope>NUCLEOTIDE SEQUENCE [LARGE SCALE GENOMIC DNA]</scope>
    <source>
        <strain evidence="3">RS831</strain>
        <tissue evidence="3">Whole body</tissue>
    </source>
</reference>
<accession>A0A437D2J2</accession>